<dbReference type="Proteomes" id="UP000615687">
    <property type="component" value="Unassembled WGS sequence"/>
</dbReference>
<keyword evidence="3" id="KW-1185">Reference proteome</keyword>
<name>A0ABR9C898_9HYPH</name>
<gene>
    <name evidence="2" type="ORF">IG617_07470</name>
</gene>
<evidence type="ECO:0000313" key="2">
    <source>
        <dbReference type="EMBL" id="MBD8876120.1"/>
    </source>
</evidence>
<dbReference type="RefSeq" id="WP_192108620.1">
    <property type="nucleotide sequence ID" value="NZ_JACYXJ010000003.1"/>
</dbReference>
<feature type="chain" id="PRO_5047051580" evidence="1">
    <location>
        <begin position="34"/>
        <end position="97"/>
    </location>
</feature>
<evidence type="ECO:0000256" key="1">
    <source>
        <dbReference type="SAM" id="SignalP"/>
    </source>
</evidence>
<reference evidence="2 3" key="1">
    <citation type="submission" date="2020-09" db="EMBL/GenBank/DDBJ databases">
        <title>The genome sequence of type strain Labrenzia polysiphoniae KACC 19711.</title>
        <authorList>
            <person name="Liu Y."/>
        </authorList>
    </citation>
    <scope>NUCLEOTIDE SEQUENCE [LARGE SCALE GENOMIC DNA]</scope>
    <source>
        <strain evidence="2 3">KACC 19711</strain>
    </source>
</reference>
<evidence type="ECO:0000313" key="3">
    <source>
        <dbReference type="Proteomes" id="UP000615687"/>
    </source>
</evidence>
<comment type="caution">
    <text evidence="2">The sequence shown here is derived from an EMBL/GenBank/DDBJ whole genome shotgun (WGS) entry which is preliminary data.</text>
</comment>
<organism evidence="2 3">
    <name type="scientific">Roseibium polysiphoniae</name>
    <dbReference type="NCBI Taxonomy" id="2571221"/>
    <lineage>
        <taxon>Bacteria</taxon>
        <taxon>Pseudomonadati</taxon>
        <taxon>Pseudomonadota</taxon>
        <taxon>Alphaproteobacteria</taxon>
        <taxon>Hyphomicrobiales</taxon>
        <taxon>Stappiaceae</taxon>
        <taxon>Roseibium</taxon>
    </lineage>
</organism>
<accession>A0ABR9C898</accession>
<keyword evidence="1" id="KW-0732">Signal</keyword>
<dbReference type="EMBL" id="JACYXJ010000003">
    <property type="protein sequence ID" value="MBD8876120.1"/>
    <property type="molecule type" value="Genomic_DNA"/>
</dbReference>
<feature type="signal peptide" evidence="1">
    <location>
        <begin position="1"/>
        <end position="33"/>
    </location>
</feature>
<proteinExistence type="predicted"/>
<sequence>MGRISGRIFGVAALSGFSALGLMASASVQQAGASDFFDRLSRSEQIRENEAAGGPKVKGANSLYMERVQVCKSLPTQIRDKATGQVHIEMRERCWFE</sequence>
<protein>
    <submittedName>
        <fullName evidence="2">Uncharacterized protein</fullName>
    </submittedName>
</protein>